<dbReference type="EMBL" id="JARGDH010000005">
    <property type="protein sequence ID" value="KAL0268133.1"/>
    <property type="molecule type" value="Genomic_DNA"/>
</dbReference>
<keyword evidence="2" id="KW-0812">Transmembrane</keyword>
<name>A0AAW2HE40_9NEOP</name>
<evidence type="ECO:0000259" key="4">
    <source>
        <dbReference type="PROSITE" id="PS50050"/>
    </source>
</evidence>
<feature type="signal peptide" evidence="3">
    <location>
        <begin position="1"/>
        <end position="16"/>
    </location>
</feature>
<keyword evidence="1" id="KW-1015">Disulfide bond</keyword>
<comment type="caution">
    <text evidence="1">Lacks conserved residue(s) required for the propagation of feature annotation.</text>
</comment>
<dbReference type="InterPro" id="IPR001368">
    <property type="entry name" value="TNFR/NGFR_Cys_rich_reg"/>
</dbReference>
<dbReference type="AlphaFoldDB" id="A0AAW2HE40"/>
<evidence type="ECO:0000313" key="5">
    <source>
        <dbReference type="EMBL" id="KAL0268133.1"/>
    </source>
</evidence>
<feature type="domain" description="TNFR-Cys" evidence="4">
    <location>
        <begin position="18"/>
        <end position="56"/>
    </location>
</feature>
<protein>
    <recommendedName>
        <fullName evidence="4">TNFR-Cys domain-containing protein</fullName>
    </recommendedName>
</protein>
<evidence type="ECO:0000256" key="3">
    <source>
        <dbReference type="SAM" id="SignalP"/>
    </source>
</evidence>
<keyword evidence="2" id="KW-1133">Transmembrane helix</keyword>
<dbReference type="PROSITE" id="PS50050">
    <property type="entry name" value="TNFR_NGFR_2"/>
    <property type="match status" value="1"/>
</dbReference>
<feature type="repeat" description="TNFR-Cys" evidence="1">
    <location>
        <begin position="18"/>
        <end position="56"/>
    </location>
</feature>
<keyword evidence="3" id="KW-0732">Signal</keyword>
<accession>A0AAW2HE40</accession>
<dbReference type="PROSITE" id="PS00652">
    <property type="entry name" value="TNFR_NGFR_1"/>
    <property type="match status" value="1"/>
</dbReference>
<evidence type="ECO:0000256" key="1">
    <source>
        <dbReference type="PROSITE-ProRule" id="PRU00206"/>
    </source>
</evidence>
<dbReference type="SMART" id="SM00208">
    <property type="entry name" value="TNFR"/>
    <property type="match status" value="1"/>
</dbReference>
<feature type="transmembrane region" description="Helical" evidence="2">
    <location>
        <begin position="254"/>
        <end position="278"/>
    </location>
</feature>
<dbReference type="Gene3D" id="2.10.50.10">
    <property type="entry name" value="Tumor Necrosis Factor Receptor, subunit A, domain 2"/>
    <property type="match status" value="1"/>
</dbReference>
<organism evidence="5">
    <name type="scientific">Menopon gallinae</name>
    <name type="common">poultry shaft louse</name>
    <dbReference type="NCBI Taxonomy" id="328185"/>
    <lineage>
        <taxon>Eukaryota</taxon>
        <taxon>Metazoa</taxon>
        <taxon>Ecdysozoa</taxon>
        <taxon>Arthropoda</taxon>
        <taxon>Hexapoda</taxon>
        <taxon>Insecta</taxon>
        <taxon>Pterygota</taxon>
        <taxon>Neoptera</taxon>
        <taxon>Paraneoptera</taxon>
        <taxon>Psocodea</taxon>
        <taxon>Troctomorpha</taxon>
        <taxon>Phthiraptera</taxon>
        <taxon>Amblycera</taxon>
        <taxon>Menoponidae</taxon>
        <taxon>Menopon</taxon>
    </lineage>
</organism>
<comment type="caution">
    <text evidence="5">The sequence shown here is derived from an EMBL/GenBank/DDBJ whole genome shotgun (WGS) entry which is preliminary data.</text>
</comment>
<proteinExistence type="predicted"/>
<reference evidence="5" key="1">
    <citation type="journal article" date="2024" name="Gigascience">
        <title>Chromosome-level genome of the poultry shaft louse Menopon gallinae provides insight into the host-switching and adaptive evolution of parasitic lice.</title>
        <authorList>
            <person name="Xu Y."/>
            <person name="Ma L."/>
            <person name="Liu S."/>
            <person name="Liang Y."/>
            <person name="Liu Q."/>
            <person name="He Z."/>
            <person name="Tian L."/>
            <person name="Duan Y."/>
            <person name="Cai W."/>
            <person name="Li H."/>
            <person name="Song F."/>
        </authorList>
    </citation>
    <scope>NUCLEOTIDE SEQUENCE</scope>
    <source>
        <strain evidence="5">Cailab_2023a</strain>
    </source>
</reference>
<feature type="disulfide bond" evidence="1">
    <location>
        <begin position="35"/>
        <end position="48"/>
    </location>
</feature>
<feature type="chain" id="PRO_5043991158" description="TNFR-Cys domain-containing protein" evidence="3">
    <location>
        <begin position="17"/>
        <end position="376"/>
    </location>
</feature>
<gene>
    <name evidence="5" type="ORF">PYX00_010194</name>
</gene>
<sequence length="376" mass="43538">MLFPILLLYVTSYVSAKFCEKNQFWSSSQERCENCSRCVHPDIVIRPCQRHKDTICGPLSALNVDWSFLKHSDGKSGNSQKEMVQTFRENLEGIRQHEKHEREKERYRQKHLKNSGEDYNEIDDGDRRVNRKILLEKLRELGHYSDDPSKREVMKLMETFLDLPVVLDSFPNKRILHFDDDEAFELLRGGRKKKKKERTEYDANHLKFDENGVLLKDFGFSHLEELPETVKMEKLVDDGKYEQKTASDNASSDWRLAIAAGLLVTHTIIILMVATYCIRKNGKKIKDYFVADMGEVQTWILPKDKQSKYPSSGVYKPTTTEVRTSGGGSKCKYLERIINKNGKKKVNFYVGVKLPSEMKPLTGKYPDIHKPVGDHV</sequence>
<keyword evidence="2" id="KW-0472">Membrane</keyword>
<feature type="disulfide bond" evidence="1">
    <location>
        <begin position="38"/>
        <end position="56"/>
    </location>
</feature>
<evidence type="ECO:0000256" key="2">
    <source>
        <dbReference type="SAM" id="Phobius"/>
    </source>
</evidence>